<dbReference type="Gene3D" id="3.90.660.10">
    <property type="match status" value="1"/>
</dbReference>
<name>A0A972FN60_9FLAO</name>
<dbReference type="EMBL" id="JAAMPU010000107">
    <property type="protein sequence ID" value="NMH28788.1"/>
    <property type="molecule type" value="Genomic_DNA"/>
</dbReference>
<dbReference type="EC" id="1.13.12.3" evidence="3"/>
<evidence type="ECO:0000256" key="1">
    <source>
        <dbReference type="ARBA" id="ARBA00004814"/>
    </source>
</evidence>
<reference evidence="8" key="1">
    <citation type="submission" date="2020-02" db="EMBL/GenBank/DDBJ databases">
        <title>Flavobacterium sp. genome.</title>
        <authorList>
            <person name="Jung H.S."/>
            <person name="Baek J.H."/>
            <person name="Jeon C.O."/>
        </authorList>
    </citation>
    <scope>NUCLEOTIDE SEQUENCE</scope>
    <source>
        <strain evidence="8">SE-s28</strain>
    </source>
</reference>
<dbReference type="PRINTS" id="PR00419">
    <property type="entry name" value="ADXRDTASE"/>
</dbReference>
<accession>A0A972FN60</accession>
<evidence type="ECO:0000313" key="9">
    <source>
        <dbReference type="Proteomes" id="UP000712080"/>
    </source>
</evidence>
<evidence type="ECO:0000256" key="3">
    <source>
        <dbReference type="ARBA" id="ARBA00012535"/>
    </source>
</evidence>
<proteinExistence type="inferred from homology"/>
<evidence type="ECO:0000256" key="2">
    <source>
        <dbReference type="ARBA" id="ARBA00005833"/>
    </source>
</evidence>
<dbReference type="AlphaFoldDB" id="A0A972FN60"/>
<evidence type="ECO:0000256" key="4">
    <source>
        <dbReference type="ARBA" id="ARBA00017871"/>
    </source>
</evidence>
<evidence type="ECO:0000259" key="7">
    <source>
        <dbReference type="Pfam" id="PF01593"/>
    </source>
</evidence>
<keyword evidence="9" id="KW-1185">Reference proteome</keyword>
<dbReference type="GO" id="GO:0009851">
    <property type="term" value="P:auxin biosynthetic process"/>
    <property type="evidence" value="ECO:0007669"/>
    <property type="project" value="UniProtKB-KW"/>
</dbReference>
<comment type="catalytic activity">
    <reaction evidence="6">
        <text>L-tryptophan + O2 = indole-3-acetamide + CO2 + H2O</text>
        <dbReference type="Rhea" id="RHEA:16165"/>
        <dbReference type="ChEBI" id="CHEBI:15377"/>
        <dbReference type="ChEBI" id="CHEBI:15379"/>
        <dbReference type="ChEBI" id="CHEBI:16031"/>
        <dbReference type="ChEBI" id="CHEBI:16526"/>
        <dbReference type="ChEBI" id="CHEBI:57912"/>
        <dbReference type="EC" id="1.13.12.3"/>
    </reaction>
</comment>
<dbReference type="PANTHER" id="PTHR10742:SF410">
    <property type="entry name" value="LYSINE-SPECIFIC HISTONE DEMETHYLASE 2"/>
    <property type="match status" value="1"/>
</dbReference>
<evidence type="ECO:0000256" key="6">
    <source>
        <dbReference type="ARBA" id="ARBA00047321"/>
    </source>
</evidence>
<protein>
    <recommendedName>
        <fullName evidence="4">Tryptophan 2-monooxygenase</fullName>
        <ecNumber evidence="3">1.13.12.3</ecNumber>
    </recommendedName>
</protein>
<dbReference type="InterPro" id="IPR050281">
    <property type="entry name" value="Flavin_monoamine_oxidase"/>
</dbReference>
<sequence length="412" mass="45933">MKMIIIGAGAAGLMAAYELTRKNIEVIVLERENRIGGRIHTLIPDGFSQTIEAAAEFIHGELPLTLSLMKKAKLPVSKVSGHFYSFASGRLKSGFGDSTVWSLFYEKADALQRDQTLSEFLEENFPGKEHNSFRTEVIAMAQGLDLADPDNLSVFSIREEWASEDQQYRPHSGYVSLLQYLHNESAKGQYELHLNAKVSKIDWKPNAVRVHASDKIYEAEAVIITSSVGNMQARQLEFVHPIPHKLNLFHAIGFGNVIKIILEFDRAFWEERAEALGFLFTPQSITFWTQLEEHKPILTGWIGNSHVSEYQDKTDAEIIESALAALVPVFGDIRDIFKIGAVFTYDTDSASGGGYSYLKIESKKAIAELNRGIEDTIWFAGEALHPKGEIATVEAALQSGRSVARKISTLKQ</sequence>
<feature type="domain" description="Amine oxidase" evidence="7">
    <location>
        <begin position="11"/>
        <end position="407"/>
    </location>
</feature>
<comment type="similarity">
    <text evidence="2">Belongs to the tryptophan 2-monooxygenase family.</text>
</comment>
<dbReference type="SUPFAM" id="SSF54373">
    <property type="entry name" value="FAD-linked reductases, C-terminal domain"/>
    <property type="match status" value="1"/>
</dbReference>
<comment type="caution">
    <text evidence="8">The sequence shown here is derived from an EMBL/GenBank/DDBJ whole genome shotgun (WGS) entry which is preliminary data.</text>
</comment>
<keyword evidence="5" id="KW-0073">Auxin biosynthesis</keyword>
<organism evidence="8 9">
    <name type="scientific">Flavobacterium silvaticum</name>
    <dbReference type="NCBI Taxonomy" id="1852020"/>
    <lineage>
        <taxon>Bacteria</taxon>
        <taxon>Pseudomonadati</taxon>
        <taxon>Bacteroidota</taxon>
        <taxon>Flavobacteriia</taxon>
        <taxon>Flavobacteriales</taxon>
        <taxon>Flavobacteriaceae</taxon>
        <taxon>Flavobacterium</taxon>
    </lineage>
</organism>
<dbReference type="SUPFAM" id="SSF51905">
    <property type="entry name" value="FAD/NAD(P)-binding domain"/>
    <property type="match status" value="1"/>
</dbReference>
<dbReference type="PANTHER" id="PTHR10742">
    <property type="entry name" value="FLAVIN MONOAMINE OXIDASE"/>
    <property type="match status" value="1"/>
</dbReference>
<evidence type="ECO:0000256" key="5">
    <source>
        <dbReference type="ARBA" id="ARBA00023070"/>
    </source>
</evidence>
<dbReference type="RefSeq" id="WP_169527900.1">
    <property type="nucleotide sequence ID" value="NZ_JAAMPU010000107.1"/>
</dbReference>
<dbReference type="Gene3D" id="3.50.50.60">
    <property type="entry name" value="FAD/NAD(P)-binding domain"/>
    <property type="match status" value="1"/>
</dbReference>
<dbReference type="GO" id="GO:0050361">
    <property type="term" value="F:tryptophan 2-monooxygenase activity"/>
    <property type="evidence" value="ECO:0007669"/>
    <property type="project" value="UniProtKB-EC"/>
</dbReference>
<gene>
    <name evidence="8" type="ORF">G6047_12155</name>
</gene>
<evidence type="ECO:0000313" key="8">
    <source>
        <dbReference type="EMBL" id="NMH28788.1"/>
    </source>
</evidence>
<dbReference type="InterPro" id="IPR036188">
    <property type="entry name" value="FAD/NAD-bd_sf"/>
</dbReference>
<dbReference type="Proteomes" id="UP000712080">
    <property type="component" value="Unassembled WGS sequence"/>
</dbReference>
<dbReference type="Pfam" id="PF01593">
    <property type="entry name" value="Amino_oxidase"/>
    <property type="match status" value="1"/>
</dbReference>
<dbReference type="InterPro" id="IPR002937">
    <property type="entry name" value="Amino_oxidase"/>
</dbReference>
<comment type="pathway">
    <text evidence="1">Plant hormone metabolism; auxin biosynthesis.</text>
</comment>